<dbReference type="InterPro" id="IPR018060">
    <property type="entry name" value="HTH_AraC"/>
</dbReference>
<evidence type="ECO:0000313" key="6">
    <source>
        <dbReference type="Proteomes" id="UP000823860"/>
    </source>
</evidence>
<dbReference type="PANTHER" id="PTHR43280:SF2">
    <property type="entry name" value="HTH-TYPE TRANSCRIPTIONAL REGULATOR EXSA"/>
    <property type="match status" value="1"/>
</dbReference>
<gene>
    <name evidence="5" type="ORF">H9785_01140</name>
</gene>
<evidence type="ECO:0000256" key="1">
    <source>
        <dbReference type="ARBA" id="ARBA00023015"/>
    </source>
</evidence>
<reference evidence="5" key="2">
    <citation type="submission" date="2021-04" db="EMBL/GenBank/DDBJ databases">
        <authorList>
            <person name="Gilroy R."/>
        </authorList>
    </citation>
    <scope>NUCLEOTIDE SEQUENCE</scope>
    <source>
        <strain evidence="5">ChiHecec1B25-7008</strain>
    </source>
</reference>
<dbReference type="Proteomes" id="UP000823860">
    <property type="component" value="Unassembled WGS sequence"/>
</dbReference>
<dbReference type="InterPro" id="IPR009057">
    <property type="entry name" value="Homeodomain-like_sf"/>
</dbReference>
<protein>
    <submittedName>
        <fullName evidence="5">AraC family transcriptional regulator</fullName>
    </submittedName>
</protein>
<proteinExistence type="predicted"/>
<name>A0A9D2HNN6_9BACE</name>
<dbReference type="Pfam" id="PF22200">
    <property type="entry name" value="ExsA_N"/>
    <property type="match status" value="1"/>
</dbReference>
<dbReference type="GO" id="GO:0043565">
    <property type="term" value="F:sequence-specific DNA binding"/>
    <property type="evidence" value="ECO:0007669"/>
    <property type="project" value="InterPro"/>
</dbReference>
<reference evidence="5" key="1">
    <citation type="journal article" date="2021" name="PeerJ">
        <title>Extensive microbial diversity within the chicken gut microbiome revealed by metagenomics and culture.</title>
        <authorList>
            <person name="Gilroy R."/>
            <person name="Ravi A."/>
            <person name="Getino M."/>
            <person name="Pursley I."/>
            <person name="Horton D.L."/>
            <person name="Alikhan N.F."/>
            <person name="Baker D."/>
            <person name="Gharbi K."/>
            <person name="Hall N."/>
            <person name="Watson M."/>
            <person name="Adriaenssens E.M."/>
            <person name="Foster-Nyarko E."/>
            <person name="Jarju S."/>
            <person name="Secka A."/>
            <person name="Antonio M."/>
            <person name="Oren A."/>
            <person name="Chaudhuri R.R."/>
            <person name="La Ragione R."/>
            <person name="Hildebrand F."/>
            <person name="Pallen M.J."/>
        </authorList>
    </citation>
    <scope>NUCLEOTIDE SEQUENCE</scope>
    <source>
        <strain evidence="5">ChiHecec1B25-7008</strain>
    </source>
</reference>
<evidence type="ECO:0000256" key="3">
    <source>
        <dbReference type="ARBA" id="ARBA00023163"/>
    </source>
</evidence>
<keyword evidence="3" id="KW-0804">Transcription</keyword>
<accession>A0A9D2HNN6</accession>
<sequence length="277" mass="32007">MKTDCLKGINTLRYSDIFLAMYSDNGSSCLHRNHSHVLVYMYSGELEIKEHEKVTGLHKGDCAFIRKDFSVQLTKQAYKGEQFKAIFLMFTDKFLRSFYNRLNKESLPQDARRSKISLYRLPSNRPDIVSLFESMTPYFNSGIQPTDELLELKMTEGLYILLNTDKNLYASLFDFADPWKIDIMSFMEQNYTNDLSLEEMANYTGRSLATFKRDFSKVCDLSPQKWVIRRRLEAAHALILSGTQKVTDICYSVGFKNLSHFSKAYKGLYGCSPAHSI</sequence>
<keyword evidence="2" id="KW-0238">DNA-binding</keyword>
<dbReference type="PROSITE" id="PS01124">
    <property type="entry name" value="HTH_ARAC_FAMILY_2"/>
    <property type="match status" value="1"/>
</dbReference>
<keyword evidence="1" id="KW-0805">Transcription regulation</keyword>
<dbReference type="PANTHER" id="PTHR43280">
    <property type="entry name" value="ARAC-FAMILY TRANSCRIPTIONAL REGULATOR"/>
    <property type="match status" value="1"/>
</dbReference>
<organism evidence="5 6">
    <name type="scientific">Candidatus Bacteroides intestinavium</name>
    <dbReference type="NCBI Taxonomy" id="2838469"/>
    <lineage>
        <taxon>Bacteria</taxon>
        <taxon>Pseudomonadati</taxon>
        <taxon>Bacteroidota</taxon>
        <taxon>Bacteroidia</taxon>
        <taxon>Bacteroidales</taxon>
        <taxon>Bacteroidaceae</taxon>
        <taxon>Bacteroides</taxon>
    </lineage>
</organism>
<dbReference type="GO" id="GO:0003700">
    <property type="term" value="F:DNA-binding transcription factor activity"/>
    <property type="evidence" value="ECO:0007669"/>
    <property type="project" value="InterPro"/>
</dbReference>
<dbReference type="EMBL" id="DWZE01000014">
    <property type="protein sequence ID" value="HJA82570.1"/>
    <property type="molecule type" value="Genomic_DNA"/>
</dbReference>
<dbReference type="SMART" id="SM00342">
    <property type="entry name" value="HTH_ARAC"/>
    <property type="match status" value="1"/>
</dbReference>
<evidence type="ECO:0000256" key="2">
    <source>
        <dbReference type="ARBA" id="ARBA00023125"/>
    </source>
</evidence>
<comment type="caution">
    <text evidence="5">The sequence shown here is derived from an EMBL/GenBank/DDBJ whole genome shotgun (WGS) entry which is preliminary data.</text>
</comment>
<evidence type="ECO:0000259" key="4">
    <source>
        <dbReference type="PROSITE" id="PS01124"/>
    </source>
</evidence>
<dbReference type="AlphaFoldDB" id="A0A9D2HNN6"/>
<feature type="domain" description="HTH araC/xylS-type" evidence="4">
    <location>
        <begin position="181"/>
        <end position="277"/>
    </location>
</feature>
<dbReference type="Pfam" id="PF12833">
    <property type="entry name" value="HTH_18"/>
    <property type="match status" value="1"/>
</dbReference>
<evidence type="ECO:0000313" key="5">
    <source>
        <dbReference type="EMBL" id="HJA82570.1"/>
    </source>
</evidence>
<dbReference type="InterPro" id="IPR054015">
    <property type="entry name" value="ExsA-like_N"/>
</dbReference>
<dbReference type="SUPFAM" id="SSF46689">
    <property type="entry name" value="Homeodomain-like"/>
    <property type="match status" value="2"/>
</dbReference>
<dbReference type="Gene3D" id="1.10.10.60">
    <property type="entry name" value="Homeodomain-like"/>
    <property type="match status" value="1"/>
</dbReference>